<keyword evidence="4" id="KW-1185">Reference proteome</keyword>
<reference evidence="3" key="1">
    <citation type="submission" date="2020-05" db="EMBL/GenBank/DDBJ databases">
        <title>Phylogenomic resolution of chytrid fungi.</title>
        <authorList>
            <person name="Stajich J.E."/>
            <person name="Amses K."/>
            <person name="Simmons R."/>
            <person name="Seto K."/>
            <person name="Myers J."/>
            <person name="Bonds A."/>
            <person name="Quandt C.A."/>
            <person name="Barry K."/>
            <person name="Liu P."/>
            <person name="Grigoriev I."/>
            <person name="Longcore J.E."/>
            <person name="James T.Y."/>
        </authorList>
    </citation>
    <scope>NUCLEOTIDE SEQUENCE</scope>
    <source>
        <strain evidence="3">JEL0513</strain>
    </source>
</reference>
<protein>
    <submittedName>
        <fullName evidence="3">Uncharacterized protein</fullName>
    </submittedName>
</protein>
<dbReference type="AlphaFoldDB" id="A0AAD5SRQ9"/>
<dbReference type="Proteomes" id="UP001211907">
    <property type="component" value="Unassembled WGS sequence"/>
</dbReference>
<sequence length="240" mass="25429">MAGGSKQSGVTENIGIIAGGVVAALVAMIVCVVALCKRIKKPVSAAANANANTSISTRAYIRSDSQQQVRAVSLNYFARWFSPNAHVPQLYYPYPSSITADEYAESLPRYSNSHSHSYSQSSAQDMQLPSYSLANRSINSRNPQVNPSHNSATSTTYTNVDTANTSNPTRSGNNNSNTADPLLVAHHHPPLPFRSPPLSLLAKSNSHSHYRPSLRSALGSRAASTSNLAAAVFGASSPAS</sequence>
<evidence type="ECO:0000256" key="1">
    <source>
        <dbReference type="SAM" id="MobiDB-lite"/>
    </source>
</evidence>
<organism evidence="3 4">
    <name type="scientific">Physocladia obscura</name>
    <dbReference type="NCBI Taxonomy" id="109957"/>
    <lineage>
        <taxon>Eukaryota</taxon>
        <taxon>Fungi</taxon>
        <taxon>Fungi incertae sedis</taxon>
        <taxon>Chytridiomycota</taxon>
        <taxon>Chytridiomycota incertae sedis</taxon>
        <taxon>Chytridiomycetes</taxon>
        <taxon>Chytridiales</taxon>
        <taxon>Chytriomycetaceae</taxon>
        <taxon>Physocladia</taxon>
    </lineage>
</organism>
<name>A0AAD5SRQ9_9FUNG</name>
<keyword evidence="2" id="KW-0812">Transmembrane</keyword>
<feature type="region of interest" description="Disordered" evidence="1">
    <location>
        <begin position="137"/>
        <end position="190"/>
    </location>
</feature>
<dbReference type="EMBL" id="JADGJH010002879">
    <property type="protein sequence ID" value="KAJ3094300.1"/>
    <property type="molecule type" value="Genomic_DNA"/>
</dbReference>
<gene>
    <name evidence="3" type="ORF">HK100_006186</name>
</gene>
<accession>A0AAD5SRQ9</accession>
<evidence type="ECO:0000313" key="3">
    <source>
        <dbReference type="EMBL" id="KAJ3094300.1"/>
    </source>
</evidence>
<feature type="non-terminal residue" evidence="3">
    <location>
        <position position="240"/>
    </location>
</feature>
<feature type="transmembrane region" description="Helical" evidence="2">
    <location>
        <begin position="14"/>
        <end position="36"/>
    </location>
</feature>
<feature type="compositionally biased region" description="Polar residues" evidence="1">
    <location>
        <begin position="137"/>
        <end position="179"/>
    </location>
</feature>
<evidence type="ECO:0000256" key="2">
    <source>
        <dbReference type="SAM" id="Phobius"/>
    </source>
</evidence>
<keyword evidence="2" id="KW-1133">Transmembrane helix</keyword>
<proteinExistence type="predicted"/>
<evidence type="ECO:0000313" key="4">
    <source>
        <dbReference type="Proteomes" id="UP001211907"/>
    </source>
</evidence>
<comment type="caution">
    <text evidence="3">The sequence shown here is derived from an EMBL/GenBank/DDBJ whole genome shotgun (WGS) entry which is preliminary data.</text>
</comment>
<keyword evidence="2" id="KW-0472">Membrane</keyword>